<comment type="caution">
    <text evidence="1">The sequence shown here is derived from an EMBL/GenBank/DDBJ whole genome shotgun (WGS) entry which is preliminary data.</text>
</comment>
<proteinExistence type="predicted"/>
<dbReference type="AlphaFoldDB" id="A0A426TUL3"/>
<dbReference type="Proteomes" id="UP000280307">
    <property type="component" value="Unassembled WGS sequence"/>
</dbReference>
<accession>A0A426TUL3</accession>
<evidence type="ECO:0000313" key="1">
    <source>
        <dbReference type="EMBL" id="RRR68941.1"/>
    </source>
</evidence>
<sequence>MYARRIIGLGLLVLMLLLTSCARVSHDPTPAPLVVVAPTATPPPLSGVAATSSQDEQESALFLKTWIDAVTLGDAELGSYVYRVGGAGAQAEITSQIATMREFVRWAEDPANTPFGRYKGFHETVGSYVSSDPDRRTAIALMRFEQATVCFRADLARRDAMQLWSVEQWAPLFSWDDCAPEVERMPVWVQEEWREVLPTALPPA</sequence>
<reference evidence="1 2" key="1">
    <citation type="submission" date="2018-12" db="EMBL/GenBank/DDBJ databases">
        <title>Genome Sequence of Candidatus Viridilinea halotolerans isolated from saline sulfide-rich spring.</title>
        <authorList>
            <person name="Grouzdev D.S."/>
            <person name="Burganskaya E.I."/>
            <person name="Krutkina M.S."/>
            <person name="Sukhacheva M.V."/>
            <person name="Gorlenko V.M."/>
        </authorList>
    </citation>
    <scope>NUCLEOTIDE SEQUENCE [LARGE SCALE GENOMIC DNA]</scope>
    <source>
        <strain evidence="1">Chok-6</strain>
    </source>
</reference>
<gene>
    <name evidence="1" type="ORF">EI684_16800</name>
</gene>
<organism evidence="1 2">
    <name type="scientific">Candidatus Viridilinea halotolerans</name>
    <dbReference type="NCBI Taxonomy" id="2491704"/>
    <lineage>
        <taxon>Bacteria</taxon>
        <taxon>Bacillati</taxon>
        <taxon>Chloroflexota</taxon>
        <taxon>Chloroflexia</taxon>
        <taxon>Chloroflexales</taxon>
        <taxon>Chloroflexineae</taxon>
        <taxon>Oscillochloridaceae</taxon>
        <taxon>Candidatus Viridilinea</taxon>
    </lineage>
</organism>
<name>A0A426TUL3_9CHLR</name>
<dbReference type="EMBL" id="RSAS01000682">
    <property type="protein sequence ID" value="RRR68941.1"/>
    <property type="molecule type" value="Genomic_DNA"/>
</dbReference>
<dbReference type="PROSITE" id="PS51257">
    <property type="entry name" value="PROKAR_LIPOPROTEIN"/>
    <property type="match status" value="1"/>
</dbReference>
<protein>
    <submittedName>
        <fullName evidence="1">Uncharacterized protein</fullName>
    </submittedName>
</protein>
<evidence type="ECO:0000313" key="2">
    <source>
        <dbReference type="Proteomes" id="UP000280307"/>
    </source>
</evidence>